<evidence type="ECO:0000313" key="1">
    <source>
        <dbReference type="EnsemblMetazoa" id="XP_030829033"/>
    </source>
</evidence>
<dbReference type="InterPro" id="IPR040235">
    <property type="entry name" value="Nicolin-1"/>
</dbReference>
<reference evidence="1" key="2">
    <citation type="submission" date="2021-01" db="UniProtKB">
        <authorList>
            <consortium name="EnsemblMetazoa"/>
        </authorList>
    </citation>
    <scope>IDENTIFICATION</scope>
</reference>
<keyword evidence="2" id="KW-1185">Reference proteome</keyword>
<dbReference type="OMA" id="MWVLTEV"/>
<organism evidence="1 2">
    <name type="scientific">Strongylocentrotus purpuratus</name>
    <name type="common">Purple sea urchin</name>
    <dbReference type="NCBI Taxonomy" id="7668"/>
    <lineage>
        <taxon>Eukaryota</taxon>
        <taxon>Metazoa</taxon>
        <taxon>Echinodermata</taxon>
        <taxon>Eleutherozoa</taxon>
        <taxon>Echinozoa</taxon>
        <taxon>Echinoidea</taxon>
        <taxon>Euechinoidea</taxon>
        <taxon>Echinacea</taxon>
        <taxon>Camarodonta</taxon>
        <taxon>Echinidea</taxon>
        <taxon>Strongylocentrotidae</taxon>
        <taxon>Strongylocentrotus</taxon>
    </lineage>
</organism>
<dbReference type="PANTHER" id="PTHR31239:SF2">
    <property type="entry name" value="NICOLIN-1"/>
    <property type="match status" value="1"/>
</dbReference>
<dbReference type="RefSeq" id="XP_030829033.1">
    <property type="nucleotide sequence ID" value="XM_030973173.1"/>
</dbReference>
<evidence type="ECO:0008006" key="3">
    <source>
        <dbReference type="Google" id="ProtNLM"/>
    </source>
</evidence>
<dbReference type="OrthoDB" id="73161at2759"/>
<dbReference type="EnsemblMetazoa" id="XM_030973173">
    <property type="protein sequence ID" value="XP_030829033"/>
    <property type="gene ID" value="LOC100891632"/>
</dbReference>
<dbReference type="CTD" id="84276"/>
<evidence type="ECO:0000313" key="2">
    <source>
        <dbReference type="Proteomes" id="UP000007110"/>
    </source>
</evidence>
<dbReference type="AlphaFoldDB" id="A0A7M7N0U9"/>
<name>A0A7M7N0U9_STRPU</name>
<reference evidence="2" key="1">
    <citation type="submission" date="2015-02" db="EMBL/GenBank/DDBJ databases">
        <title>Genome sequencing for Strongylocentrotus purpuratus.</title>
        <authorList>
            <person name="Murali S."/>
            <person name="Liu Y."/>
            <person name="Vee V."/>
            <person name="English A."/>
            <person name="Wang M."/>
            <person name="Skinner E."/>
            <person name="Han Y."/>
            <person name="Muzny D.M."/>
            <person name="Worley K.C."/>
            <person name="Gibbs R.A."/>
        </authorList>
    </citation>
    <scope>NUCLEOTIDE SEQUENCE</scope>
</reference>
<dbReference type="GeneID" id="100891632"/>
<proteinExistence type="predicted"/>
<sequence>MSQKYKRGNVLSCTMKKPVDLYAKSSDGKDKASCGVSVVDITFPNFEFVDIGDITFKNNYTGFISIKLRSNKDGNQGDPKWLTCIKLTQLMPDVHCDVSSQDYYTFTRDQMLVLPDKVTALRLVLQQPSTVWANFGVDNVTITEYNEERVTIPPMVEWLEKHQHKLAQTPRSDSKSLMPVDEIAAGLQRLWALTAKVQENQTESALGRFDVDGSYEVNLLSYT</sequence>
<dbReference type="KEGG" id="spu:100891632"/>
<dbReference type="InParanoid" id="A0A7M7N0U9"/>
<dbReference type="GO" id="GO:0005654">
    <property type="term" value="C:nucleoplasm"/>
    <property type="evidence" value="ECO:0000318"/>
    <property type="project" value="GO_Central"/>
</dbReference>
<dbReference type="PANTHER" id="PTHR31239">
    <property type="entry name" value="NICOLIN 1"/>
    <property type="match status" value="1"/>
</dbReference>
<dbReference type="FunCoup" id="A0A7M7N0U9">
    <property type="interactions" value="610"/>
</dbReference>
<accession>A0A7M7N0U9</accession>
<dbReference type="Proteomes" id="UP000007110">
    <property type="component" value="Unassembled WGS sequence"/>
</dbReference>
<protein>
    <recommendedName>
        <fullName evidence="3">Nicolin-1</fullName>
    </recommendedName>
</protein>